<reference evidence="2" key="1">
    <citation type="journal article" date="2022" name="bioRxiv">
        <title>Sequencing and chromosome-scale assembly of the giantPleurodeles waltlgenome.</title>
        <authorList>
            <person name="Brown T."/>
            <person name="Elewa A."/>
            <person name="Iarovenko S."/>
            <person name="Subramanian E."/>
            <person name="Araus A.J."/>
            <person name="Petzold A."/>
            <person name="Susuki M."/>
            <person name="Suzuki K.-i.T."/>
            <person name="Hayashi T."/>
            <person name="Toyoda A."/>
            <person name="Oliveira C."/>
            <person name="Osipova E."/>
            <person name="Leigh N.D."/>
            <person name="Simon A."/>
            <person name="Yun M.H."/>
        </authorList>
    </citation>
    <scope>NUCLEOTIDE SEQUENCE</scope>
    <source>
        <strain evidence="2">20211129_DDA</strain>
        <tissue evidence="2">Liver</tissue>
    </source>
</reference>
<dbReference type="Proteomes" id="UP001066276">
    <property type="component" value="Chromosome 6"/>
</dbReference>
<dbReference type="AlphaFoldDB" id="A0AAV7QEN7"/>
<organism evidence="2 3">
    <name type="scientific">Pleurodeles waltl</name>
    <name type="common">Iberian ribbed newt</name>
    <dbReference type="NCBI Taxonomy" id="8319"/>
    <lineage>
        <taxon>Eukaryota</taxon>
        <taxon>Metazoa</taxon>
        <taxon>Chordata</taxon>
        <taxon>Craniata</taxon>
        <taxon>Vertebrata</taxon>
        <taxon>Euteleostomi</taxon>
        <taxon>Amphibia</taxon>
        <taxon>Batrachia</taxon>
        <taxon>Caudata</taxon>
        <taxon>Salamandroidea</taxon>
        <taxon>Salamandridae</taxon>
        <taxon>Pleurodelinae</taxon>
        <taxon>Pleurodeles</taxon>
    </lineage>
</organism>
<feature type="region of interest" description="Disordered" evidence="1">
    <location>
        <begin position="1"/>
        <end position="26"/>
    </location>
</feature>
<sequence>MVGIEEDPVRSCHPADDSSSCTSISTSGTHRMTVCVDTVTAEVGPLLDDQKKLSAKVTSAVSELKDLRPPLKKLEGQVQLLTTKVVPASWSTELRMQRADTSGTTSK</sequence>
<proteinExistence type="predicted"/>
<accession>A0AAV7QEN7</accession>
<protein>
    <submittedName>
        <fullName evidence="2">Uncharacterized protein</fullName>
    </submittedName>
</protein>
<comment type="caution">
    <text evidence="2">The sequence shown here is derived from an EMBL/GenBank/DDBJ whole genome shotgun (WGS) entry which is preliminary data.</text>
</comment>
<evidence type="ECO:0000313" key="3">
    <source>
        <dbReference type="Proteomes" id="UP001066276"/>
    </source>
</evidence>
<gene>
    <name evidence="2" type="ORF">NDU88_004370</name>
</gene>
<evidence type="ECO:0000313" key="2">
    <source>
        <dbReference type="EMBL" id="KAJ1137977.1"/>
    </source>
</evidence>
<keyword evidence="3" id="KW-1185">Reference proteome</keyword>
<feature type="compositionally biased region" description="Basic and acidic residues" evidence="1">
    <location>
        <begin position="7"/>
        <end position="16"/>
    </location>
</feature>
<name>A0AAV7QEN7_PLEWA</name>
<evidence type="ECO:0000256" key="1">
    <source>
        <dbReference type="SAM" id="MobiDB-lite"/>
    </source>
</evidence>
<dbReference type="EMBL" id="JANPWB010000010">
    <property type="protein sequence ID" value="KAJ1137977.1"/>
    <property type="molecule type" value="Genomic_DNA"/>
</dbReference>